<proteinExistence type="predicted"/>
<feature type="transmembrane region" description="Helical" evidence="2">
    <location>
        <begin position="453"/>
        <end position="475"/>
    </location>
</feature>
<evidence type="ECO:0000313" key="4">
    <source>
        <dbReference type="Proteomes" id="UP000636661"/>
    </source>
</evidence>
<comment type="caution">
    <text evidence="3">The sequence shown here is derived from an EMBL/GenBank/DDBJ whole genome shotgun (WGS) entry which is preliminary data.</text>
</comment>
<keyword evidence="2" id="KW-0472">Membrane</keyword>
<accession>A0A918HVM2</accession>
<keyword evidence="2" id="KW-1133">Transmembrane helix</keyword>
<dbReference type="EMBL" id="BMTP01000003">
    <property type="protein sequence ID" value="GGU27790.1"/>
    <property type="molecule type" value="Genomic_DNA"/>
</dbReference>
<dbReference type="AlphaFoldDB" id="A0A918HVM2"/>
<organism evidence="3 4">
    <name type="scientific">Streptomyces lavendofoliae</name>
    <dbReference type="NCBI Taxonomy" id="67314"/>
    <lineage>
        <taxon>Bacteria</taxon>
        <taxon>Bacillati</taxon>
        <taxon>Actinomycetota</taxon>
        <taxon>Actinomycetes</taxon>
        <taxon>Kitasatosporales</taxon>
        <taxon>Streptomycetaceae</taxon>
        <taxon>Streptomyces</taxon>
    </lineage>
</organism>
<evidence type="ECO:0000256" key="1">
    <source>
        <dbReference type="SAM" id="MobiDB-lite"/>
    </source>
</evidence>
<protein>
    <submittedName>
        <fullName evidence="3">Uncharacterized protein</fullName>
    </submittedName>
</protein>
<evidence type="ECO:0000313" key="3">
    <source>
        <dbReference type="EMBL" id="GGU27790.1"/>
    </source>
</evidence>
<keyword evidence="4" id="KW-1185">Reference proteome</keyword>
<gene>
    <name evidence="3" type="ORF">GCM10010274_13090</name>
</gene>
<name>A0A918HVM2_9ACTN</name>
<reference evidence="3" key="1">
    <citation type="journal article" date="2014" name="Int. J. Syst. Evol. Microbiol.">
        <title>Complete genome sequence of Corynebacterium casei LMG S-19264T (=DSM 44701T), isolated from a smear-ripened cheese.</title>
        <authorList>
            <consortium name="US DOE Joint Genome Institute (JGI-PGF)"/>
            <person name="Walter F."/>
            <person name="Albersmeier A."/>
            <person name="Kalinowski J."/>
            <person name="Ruckert C."/>
        </authorList>
    </citation>
    <scope>NUCLEOTIDE SEQUENCE</scope>
    <source>
        <strain evidence="3">JCM 4391</strain>
    </source>
</reference>
<keyword evidence="2" id="KW-0812">Transmembrane</keyword>
<feature type="region of interest" description="Disordered" evidence="1">
    <location>
        <begin position="243"/>
        <end position="286"/>
    </location>
</feature>
<evidence type="ECO:0000256" key="2">
    <source>
        <dbReference type="SAM" id="Phobius"/>
    </source>
</evidence>
<reference evidence="3" key="2">
    <citation type="submission" date="2020-09" db="EMBL/GenBank/DDBJ databases">
        <authorList>
            <person name="Sun Q."/>
            <person name="Ohkuma M."/>
        </authorList>
    </citation>
    <scope>NUCLEOTIDE SEQUENCE</scope>
    <source>
        <strain evidence="3">JCM 4391</strain>
    </source>
</reference>
<dbReference type="Proteomes" id="UP000636661">
    <property type="component" value="Unassembled WGS sequence"/>
</dbReference>
<sequence>MVVTAVDCRGRPGRGTRSPSAGAAVVTGGQGEDEGAYVMRRWGARAGRPVPVASAALVAVCLAVALPGQAWAVRADAPRTGAAGAAAAGAEAAGGYAFADGIERIRGTATTGGAPTLTRGRTYKDRIEGGAKLVYRLDLDARTNAYVSAVAVPDPGSEVGTFDSLKVSLQDRNGYDCGSNESRFGSAEFPRPIAAYAHRTMDRDSSSCQDAGRYYVVVERRGKDAAPGTWDLEIRHELEPRLRTEGPTAAPENWPSASPPTSPGEPRQRAGGAGFADATGLTEGEWTDRIEPGQSLFYRVPVDWGQQLFAGVDLASSSGGGFVISALDVTLFNPMQGVVTSANPVSYDGKQKSADLEPLPPVKYENRFDSDARFTNTRFAGWYYLRVSLSPKVAEEFGRKPYGLTVRIDVEGAPGADPGYAGPPGVFDVTETDRDAAADGRSGAEAADGTMKLVAAAGIGTGTVLVLGLGAWTVLARRRAARAGAPGETGPTRYGPPAAW</sequence>